<accession>A0ABV5R9S4</accession>
<name>A0ABV5R9S4_9ACTN</name>
<organism evidence="2 3">
    <name type="scientific">Streptomyces yanii</name>
    <dbReference type="NCBI Taxonomy" id="78510"/>
    <lineage>
        <taxon>Bacteria</taxon>
        <taxon>Bacillati</taxon>
        <taxon>Actinomycetota</taxon>
        <taxon>Actinomycetes</taxon>
        <taxon>Kitasatosporales</taxon>
        <taxon>Streptomycetaceae</taxon>
        <taxon>Streptomyces</taxon>
    </lineage>
</organism>
<sequence>MTTADRSAAGVVRRPVFSRLPEPAALAAYGTSVGDARSLTLDLAGRHDRLPHPAPPVRARGRPPGRGGTQEQSHQGVVRRSND</sequence>
<dbReference type="EMBL" id="JBHMCG010000097">
    <property type="protein sequence ID" value="MFB9574601.1"/>
    <property type="molecule type" value="Genomic_DNA"/>
</dbReference>
<evidence type="ECO:0000313" key="3">
    <source>
        <dbReference type="Proteomes" id="UP001589710"/>
    </source>
</evidence>
<proteinExistence type="predicted"/>
<protein>
    <submittedName>
        <fullName evidence="2">Uncharacterized protein</fullName>
    </submittedName>
</protein>
<reference evidence="2 3" key="1">
    <citation type="submission" date="2024-09" db="EMBL/GenBank/DDBJ databases">
        <authorList>
            <person name="Sun Q."/>
            <person name="Mori K."/>
        </authorList>
    </citation>
    <scope>NUCLEOTIDE SEQUENCE [LARGE SCALE GENOMIC DNA]</scope>
    <source>
        <strain evidence="2 3">JCM 3331</strain>
    </source>
</reference>
<gene>
    <name evidence="2" type="ORF">ACFFTL_20495</name>
</gene>
<evidence type="ECO:0000256" key="1">
    <source>
        <dbReference type="SAM" id="MobiDB-lite"/>
    </source>
</evidence>
<comment type="caution">
    <text evidence="2">The sequence shown here is derived from an EMBL/GenBank/DDBJ whole genome shotgun (WGS) entry which is preliminary data.</text>
</comment>
<feature type="region of interest" description="Disordered" evidence="1">
    <location>
        <begin position="44"/>
        <end position="83"/>
    </location>
</feature>
<dbReference type="Proteomes" id="UP001589710">
    <property type="component" value="Unassembled WGS sequence"/>
</dbReference>
<keyword evidence="3" id="KW-1185">Reference proteome</keyword>
<dbReference type="RefSeq" id="WP_345517976.1">
    <property type="nucleotide sequence ID" value="NZ_BAAAXD010000045.1"/>
</dbReference>
<evidence type="ECO:0000313" key="2">
    <source>
        <dbReference type="EMBL" id="MFB9574601.1"/>
    </source>
</evidence>